<keyword evidence="9" id="KW-1185">Reference proteome</keyword>
<dbReference type="GO" id="GO:0017056">
    <property type="term" value="F:structural constituent of nuclear pore"/>
    <property type="evidence" value="ECO:0007669"/>
    <property type="project" value="InterPro"/>
</dbReference>
<evidence type="ECO:0000313" key="8">
    <source>
        <dbReference type="EMBL" id="SCV03740.1"/>
    </source>
</evidence>
<dbReference type="GO" id="GO:0006406">
    <property type="term" value="P:mRNA export from nucleus"/>
    <property type="evidence" value="ECO:0007669"/>
    <property type="project" value="TreeGrafter"/>
</dbReference>
<evidence type="ECO:0000256" key="6">
    <source>
        <dbReference type="ARBA" id="ARBA00023132"/>
    </source>
</evidence>
<protein>
    <submittedName>
        <fullName evidence="8">LAMI_0H10572g1_1</fullName>
    </submittedName>
</protein>
<dbReference type="PANTHER" id="PTHR13257">
    <property type="entry name" value="NUCLEOPORIN NUP84-RELATED"/>
    <property type="match status" value="1"/>
</dbReference>
<evidence type="ECO:0000256" key="2">
    <source>
        <dbReference type="ARBA" id="ARBA00022448"/>
    </source>
</evidence>
<evidence type="ECO:0000256" key="7">
    <source>
        <dbReference type="ARBA" id="ARBA00023242"/>
    </source>
</evidence>
<dbReference type="Proteomes" id="UP000191024">
    <property type="component" value="Chromosome H"/>
</dbReference>
<dbReference type="InterPro" id="IPR037700">
    <property type="entry name" value="NUP88/NUP82"/>
</dbReference>
<dbReference type="EMBL" id="LT598468">
    <property type="protein sequence ID" value="SCV03740.1"/>
    <property type="molecule type" value="Genomic_DNA"/>
</dbReference>
<evidence type="ECO:0000256" key="4">
    <source>
        <dbReference type="ARBA" id="ARBA00022927"/>
    </source>
</evidence>
<evidence type="ECO:0000256" key="5">
    <source>
        <dbReference type="ARBA" id="ARBA00023010"/>
    </source>
</evidence>
<dbReference type="AlphaFoldDB" id="A0A1G4KGP1"/>
<dbReference type="SUPFAM" id="SSF82171">
    <property type="entry name" value="DPP6 N-terminal domain-like"/>
    <property type="match status" value="1"/>
</dbReference>
<dbReference type="GO" id="GO:0000055">
    <property type="term" value="P:ribosomal large subunit export from nucleus"/>
    <property type="evidence" value="ECO:0007669"/>
    <property type="project" value="InterPro"/>
</dbReference>
<keyword evidence="4" id="KW-0653">Protein transport</keyword>
<proteinExistence type="predicted"/>
<keyword evidence="6" id="KW-0906">Nuclear pore complex</keyword>
<dbReference type="GO" id="GO:0006606">
    <property type="term" value="P:protein import into nucleus"/>
    <property type="evidence" value="ECO:0007669"/>
    <property type="project" value="TreeGrafter"/>
</dbReference>
<dbReference type="PANTHER" id="PTHR13257:SF0">
    <property type="entry name" value="NUCLEAR PORE COMPLEX PROTEIN NUP88"/>
    <property type="match status" value="1"/>
</dbReference>
<dbReference type="GO" id="GO:0000056">
    <property type="term" value="P:ribosomal small subunit export from nucleus"/>
    <property type="evidence" value="ECO:0007669"/>
    <property type="project" value="InterPro"/>
</dbReference>
<gene>
    <name evidence="8" type="ORF">LAMI_0H10572G</name>
</gene>
<reference evidence="9" key="1">
    <citation type="submission" date="2016-03" db="EMBL/GenBank/DDBJ databases">
        <authorList>
            <person name="Devillers H."/>
        </authorList>
    </citation>
    <scope>NUCLEOTIDE SEQUENCE [LARGE SCALE GENOMIC DNA]</scope>
</reference>
<keyword evidence="3" id="KW-0509">mRNA transport</keyword>
<dbReference type="STRING" id="1230905.A0A1G4KGP1"/>
<organism evidence="8 9">
    <name type="scientific">Lachancea mirantina</name>
    <dbReference type="NCBI Taxonomy" id="1230905"/>
    <lineage>
        <taxon>Eukaryota</taxon>
        <taxon>Fungi</taxon>
        <taxon>Dikarya</taxon>
        <taxon>Ascomycota</taxon>
        <taxon>Saccharomycotina</taxon>
        <taxon>Saccharomycetes</taxon>
        <taxon>Saccharomycetales</taxon>
        <taxon>Saccharomycetaceae</taxon>
        <taxon>Lachancea</taxon>
    </lineage>
</organism>
<evidence type="ECO:0000256" key="3">
    <source>
        <dbReference type="ARBA" id="ARBA00022816"/>
    </source>
</evidence>
<evidence type="ECO:0000256" key="1">
    <source>
        <dbReference type="ARBA" id="ARBA00004567"/>
    </source>
</evidence>
<dbReference type="OrthoDB" id="341482at2759"/>
<keyword evidence="5" id="KW-0811">Translocation</keyword>
<dbReference type="GO" id="GO:0005643">
    <property type="term" value="C:nuclear pore"/>
    <property type="evidence" value="ECO:0007669"/>
    <property type="project" value="UniProtKB-SubCell"/>
</dbReference>
<accession>A0A1G4KGP1</accession>
<keyword evidence="7" id="KW-0539">Nucleus</keyword>
<evidence type="ECO:0000313" key="9">
    <source>
        <dbReference type="Proteomes" id="UP000191024"/>
    </source>
</evidence>
<sequence>MSAQDHPIFKGSLSGGNAPLRFYLSSKNGSKVFVLQGNSLRWQSSNSQNYEFLDFEALENYSNAVLNDSGTLLCLYNATKIQVVSTVSGEKSSQVYYLSSENGFKQVLWHPSGKLDACLVVLDCQNAVSLYELHLLNYQTPTTVFNRPADLLGISDVLEIASCAFGSDGLTLYVLDIGNGGDVYALYPCLPQQIAVKPELVERGLQKALIDYNSLTSEMDSNIKRNIIKELRLFLSWKEQLKRDKTAEHDEIVFECSENIRAVGFQGPFTINPFPERLYMATAETVKVAHLRRTQSDVLLIGFNEGTTLMCFPDLEPAMSWEPSNYAYNNSLVLAQELNSGTDRLRDVVDGTIICDSDKRTTYFFAHDFLETFDRCLEECNINGLVSGDAQPLEGFKVDQHFNSFGLWSFDGSCLISASNASISTHKLSAETKPASTERHEEEKDTLEPELPMFQFSSPLQEIEASVNRATTQSRQPLSVSIPSDLKGMPLKNDRNEEHLALLTLAVAQIMDRISLLQQVAFLLHSRLKQQQSIFAEQVSLVAKVSNKKAKIMSKKKAQENAWARVTERDTKIASRMSHLRQKLDETFERCSQQNRPISRSELRWFSELRSQVLLFNKFVLTQQNLREEVSFFKNDYEYVMLNSPKTEDTRAPWDDLQRLLEIDRRLIGECSTELTKAANELDVKLNTGVQNLTI</sequence>
<comment type="subcellular location">
    <subcellularLocation>
        <location evidence="1">Nucleus</location>
        <location evidence="1">Nuclear pore complex</location>
    </subcellularLocation>
</comment>
<keyword evidence="2" id="KW-0813">Transport</keyword>
<name>A0A1G4KGP1_9SACH</name>